<reference evidence="6 7" key="1">
    <citation type="submission" date="2024-01" db="EMBL/GenBank/DDBJ databases">
        <title>A draft genome for the cacao thread blight pathogen Marasmiellus scandens.</title>
        <authorList>
            <person name="Baruah I.K."/>
            <person name="Leung J."/>
            <person name="Bukari Y."/>
            <person name="Amoako-Attah I."/>
            <person name="Meinhardt L.W."/>
            <person name="Bailey B.A."/>
            <person name="Cohen S.P."/>
        </authorList>
    </citation>
    <scope>NUCLEOTIDE SEQUENCE [LARGE SCALE GENOMIC DNA]</scope>
    <source>
        <strain evidence="6 7">GH-19</strain>
    </source>
</reference>
<dbReference type="SUPFAM" id="SSF47396">
    <property type="entry name" value="Transcription factor IIA (TFIIA), alpha-helical domain"/>
    <property type="match status" value="1"/>
</dbReference>
<feature type="compositionally biased region" description="Acidic residues" evidence="5">
    <location>
        <begin position="271"/>
        <end position="285"/>
    </location>
</feature>
<proteinExistence type="inferred from homology"/>
<gene>
    <name evidence="6" type="primary">TOA1_1</name>
    <name evidence="6" type="ORF">VKT23_006786</name>
</gene>
<keyword evidence="7" id="KW-1185">Reference proteome</keyword>
<feature type="compositionally biased region" description="Low complexity" evidence="5">
    <location>
        <begin position="158"/>
        <end position="192"/>
    </location>
</feature>
<organism evidence="6 7">
    <name type="scientific">Marasmiellus scandens</name>
    <dbReference type="NCBI Taxonomy" id="2682957"/>
    <lineage>
        <taxon>Eukaryota</taxon>
        <taxon>Fungi</taxon>
        <taxon>Dikarya</taxon>
        <taxon>Basidiomycota</taxon>
        <taxon>Agaricomycotina</taxon>
        <taxon>Agaricomycetes</taxon>
        <taxon>Agaricomycetidae</taxon>
        <taxon>Agaricales</taxon>
        <taxon>Marasmiineae</taxon>
        <taxon>Omphalotaceae</taxon>
        <taxon>Marasmiellus</taxon>
    </lineage>
</organism>
<keyword evidence="3" id="KW-0804">Transcription</keyword>
<sequence>MSNKIVPTIYRAVIDDVINAVREDFEKFDVSEDILAELQRKWENKVIQSRVADFEVAPPPTAATIQHQPYPSHPHAIYAPPGAHSYAPTPTLSHYAPHPHASGVKTEPLDPRYVLNPTHHQMVYAVPPLAGPQLNGISRPPAPGGQTGILSFPPGPPQTTATTAQNGANGATATAARPYSTMPTAASTSSTSVPQPRPATTTPVTANSNSGGGGSGGRIPQLDGPSEDDEDSDEDSHTPPPLPRSNHPSLPQVSQSGASTSNADAEAINSDLDDSDIDDEDENQEEGTGVDTDILFCTYEKVTRVKNKWRSTFKDGIIHVNGKDYLFTKCNGEFEW</sequence>
<comment type="similarity">
    <text evidence="2">Belongs to the TFIIA subunit 1 family.</text>
</comment>
<evidence type="ECO:0000256" key="4">
    <source>
        <dbReference type="ARBA" id="ARBA00023242"/>
    </source>
</evidence>
<dbReference type="Gene3D" id="2.30.18.10">
    <property type="entry name" value="Transcription factor IIA (TFIIA), beta-barrel domain"/>
    <property type="match status" value="1"/>
</dbReference>
<dbReference type="Gene3D" id="1.10.287.100">
    <property type="match status" value="1"/>
</dbReference>
<dbReference type="Proteomes" id="UP001498398">
    <property type="component" value="Unassembled WGS sequence"/>
</dbReference>
<dbReference type="CDD" id="cd07976">
    <property type="entry name" value="TFIIA_alpha_beta_like"/>
    <property type="match status" value="2"/>
</dbReference>
<evidence type="ECO:0000256" key="1">
    <source>
        <dbReference type="ARBA" id="ARBA00004123"/>
    </source>
</evidence>
<keyword evidence="4" id="KW-0539">Nucleus</keyword>
<evidence type="ECO:0000313" key="7">
    <source>
        <dbReference type="Proteomes" id="UP001498398"/>
    </source>
</evidence>
<feature type="compositionally biased region" description="Acidic residues" evidence="5">
    <location>
        <begin position="225"/>
        <end position="234"/>
    </location>
</feature>
<name>A0ABR1JQK5_9AGAR</name>
<comment type="subcellular location">
    <subcellularLocation>
        <location evidence="1">Nucleus</location>
    </subcellularLocation>
</comment>
<dbReference type="PANTHER" id="PTHR12694:SF8">
    <property type="entry name" value="TRANSCRIPTION INITIATION FACTOR IIA SUBUNIT 1"/>
    <property type="match status" value="1"/>
</dbReference>
<evidence type="ECO:0000313" key="6">
    <source>
        <dbReference type="EMBL" id="KAK7463434.1"/>
    </source>
</evidence>
<evidence type="ECO:0000256" key="3">
    <source>
        <dbReference type="ARBA" id="ARBA00023163"/>
    </source>
</evidence>
<dbReference type="PANTHER" id="PTHR12694">
    <property type="entry name" value="TRANSCRIPTION INITIATION FACTOR IIA SUBUNIT 1"/>
    <property type="match status" value="1"/>
</dbReference>
<dbReference type="Pfam" id="PF03153">
    <property type="entry name" value="TFIIA"/>
    <property type="match status" value="2"/>
</dbReference>
<dbReference type="SUPFAM" id="SSF50784">
    <property type="entry name" value="Transcription factor IIA (TFIIA), beta-barrel domain"/>
    <property type="match status" value="1"/>
</dbReference>
<dbReference type="SMART" id="SM01371">
    <property type="entry name" value="TFIIA"/>
    <property type="match status" value="1"/>
</dbReference>
<evidence type="ECO:0000256" key="5">
    <source>
        <dbReference type="SAM" id="MobiDB-lite"/>
    </source>
</evidence>
<evidence type="ECO:0000256" key="2">
    <source>
        <dbReference type="ARBA" id="ARBA00010059"/>
    </source>
</evidence>
<dbReference type="InterPro" id="IPR009088">
    <property type="entry name" value="TFIIA_b-brl"/>
</dbReference>
<dbReference type="EMBL" id="JBANRG010000009">
    <property type="protein sequence ID" value="KAK7463434.1"/>
    <property type="molecule type" value="Genomic_DNA"/>
</dbReference>
<accession>A0ABR1JQK5</accession>
<comment type="caution">
    <text evidence="6">The sequence shown here is derived from an EMBL/GenBank/DDBJ whole genome shotgun (WGS) entry which is preliminary data.</text>
</comment>
<feature type="compositionally biased region" description="Polar residues" evidence="5">
    <location>
        <begin position="246"/>
        <end position="263"/>
    </location>
</feature>
<dbReference type="InterPro" id="IPR004855">
    <property type="entry name" value="TFIIA_asu/bsu"/>
</dbReference>
<feature type="region of interest" description="Disordered" evidence="5">
    <location>
        <begin position="134"/>
        <end position="289"/>
    </location>
</feature>
<protein>
    <submittedName>
        <fullName evidence="6">Transcription factor IIA subunit alpha</fullName>
    </submittedName>
</protein>